<proteinExistence type="predicted"/>
<dbReference type="AlphaFoldDB" id="A0A136IU64"/>
<reference evidence="2" key="1">
    <citation type="submission" date="2016-02" db="EMBL/GenBank/DDBJ databases">
        <title>Draft genome sequence of Microdochium bolleyi, a fungal endophyte of beachgrass.</title>
        <authorList>
            <consortium name="DOE Joint Genome Institute"/>
            <person name="David A.S."/>
            <person name="May G."/>
            <person name="Haridas S."/>
            <person name="Lim J."/>
            <person name="Wang M."/>
            <person name="Labutti K."/>
            <person name="Lipzen A."/>
            <person name="Barry K."/>
            <person name="Grigoriev I.V."/>
        </authorList>
    </citation>
    <scope>NUCLEOTIDE SEQUENCE [LARGE SCALE GENOMIC DNA]</scope>
    <source>
        <strain evidence="2">J235TASD1</strain>
    </source>
</reference>
<dbReference type="InParanoid" id="A0A136IU64"/>
<evidence type="ECO:0000313" key="1">
    <source>
        <dbReference type="EMBL" id="KXJ88457.1"/>
    </source>
</evidence>
<sequence>MVDQIGIAWHQVGLLQLRLRCPSRPCSHPTTAQQEEVPNGPLRAVHILTRR</sequence>
<name>A0A136IU64_9PEZI</name>
<protein>
    <submittedName>
        <fullName evidence="1">Uncharacterized protein</fullName>
    </submittedName>
</protein>
<gene>
    <name evidence="1" type="ORF">Micbo1qcDRAFT_166503</name>
</gene>
<dbReference type="Proteomes" id="UP000070501">
    <property type="component" value="Unassembled WGS sequence"/>
</dbReference>
<evidence type="ECO:0000313" key="2">
    <source>
        <dbReference type="Proteomes" id="UP000070501"/>
    </source>
</evidence>
<organism evidence="1 2">
    <name type="scientific">Microdochium bolleyi</name>
    <dbReference type="NCBI Taxonomy" id="196109"/>
    <lineage>
        <taxon>Eukaryota</taxon>
        <taxon>Fungi</taxon>
        <taxon>Dikarya</taxon>
        <taxon>Ascomycota</taxon>
        <taxon>Pezizomycotina</taxon>
        <taxon>Sordariomycetes</taxon>
        <taxon>Xylariomycetidae</taxon>
        <taxon>Xylariales</taxon>
        <taxon>Microdochiaceae</taxon>
        <taxon>Microdochium</taxon>
    </lineage>
</organism>
<accession>A0A136IU64</accession>
<dbReference type="EMBL" id="KQ964258">
    <property type="protein sequence ID" value="KXJ88457.1"/>
    <property type="molecule type" value="Genomic_DNA"/>
</dbReference>
<keyword evidence="2" id="KW-1185">Reference proteome</keyword>